<protein>
    <submittedName>
        <fullName evidence="1">Uncharacterized protein</fullName>
    </submittedName>
</protein>
<dbReference type="Proteomes" id="UP000004994">
    <property type="component" value="Chromosome 11"/>
</dbReference>
<dbReference type="EnsemblPlants" id="Solyc11g039400.1.1">
    <property type="protein sequence ID" value="Solyc11g039400.1.1.1"/>
    <property type="gene ID" value="Solyc11g039400.1"/>
</dbReference>
<evidence type="ECO:0000313" key="1">
    <source>
        <dbReference type="EnsemblPlants" id="Solyc11g039400.1.1.1"/>
    </source>
</evidence>
<reference evidence="1" key="1">
    <citation type="journal article" date="2012" name="Nature">
        <title>The tomato genome sequence provides insights into fleshy fruit evolution.</title>
        <authorList>
            <consortium name="Tomato Genome Consortium"/>
        </authorList>
    </citation>
    <scope>NUCLEOTIDE SEQUENCE [LARGE SCALE GENOMIC DNA]</scope>
    <source>
        <strain evidence="1">cv. Heinz 1706</strain>
    </source>
</reference>
<dbReference type="Gramene" id="Solyc11g039400.1.1">
    <property type="protein sequence ID" value="Solyc11g039400.1.1.1"/>
    <property type="gene ID" value="Solyc11g039400.1"/>
</dbReference>
<proteinExistence type="predicted"/>
<keyword evidence="2" id="KW-1185">Reference proteome</keyword>
<dbReference type="AlphaFoldDB" id="A0A3Q7IUY3"/>
<evidence type="ECO:0000313" key="2">
    <source>
        <dbReference type="Proteomes" id="UP000004994"/>
    </source>
</evidence>
<sequence>MVYAHHLVFIKHRLLASPLYCTQRQTNVGHGLPECVVAYTLLNKIFLWTAYIDCAWENSKLSFAYGRQHCPPLAQIRLVMSANERLHQLRPIRVRPAVYT</sequence>
<dbReference type="PaxDb" id="4081-Solyc11g039400.1.1"/>
<name>A0A3Q7IUY3_SOLLC</name>
<accession>A0A3Q7IUY3</accession>
<reference evidence="1" key="2">
    <citation type="submission" date="2019-01" db="UniProtKB">
        <authorList>
            <consortium name="EnsemblPlants"/>
        </authorList>
    </citation>
    <scope>IDENTIFICATION</scope>
    <source>
        <strain evidence="1">cv. Heinz 1706</strain>
    </source>
</reference>
<organism evidence="1">
    <name type="scientific">Solanum lycopersicum</name>
    <name type="common">Tomato</name>
    <name type="synonym">Lycopersicon esculentum</name>
    <dbReference type="NCBI Taxonomy" id="4081"/>
    <lineage>
        <taxon>Eukaryota</taxon>
        <taxon>Viridiplantae</taxon>
        <taxon>Streptophyta</taxon>
        <taxon>Embryophyta</taxon>
        <taxon>Tracheophyta</taxon>
        <taxon>Spermatophyta</taxon>
        <taxon>Magnoliopsida</taxon>
        <taxon>eudicotyledons</taxon>
        <taxon>Gunneridae</taxon>
        <taxon>Pentapetalae</taxon>
        <taxon>asterids</taxon>
        <taxon>lamiids</taxon>
        <taxon>Solanales</taxon>
        <taxon>Solanaceae</taxon>
        <taxon>Solanoideae</taxon>
        <taxon>Solaneae</taxon>
        <taxon>Solanum</taxon>
        <taxon>Solanum subgen. Lycopersicon</taxon>
    </lineage>
</organism>
<dbReference type="InParanoid" id="A0A3Q7IUY3"/>